<sequence length="146" mass="16734">MNEELLRAIQENQRWLAQFNRREYAGAFQTYVKQYGPRYMAAVQSAGEGALPAMAAALLDHLETGWLACRPWRRSAARGADKQMLALYLSPMLLGLEEPGCQRLAELLKEEWRARRPGDSYETVAYREIQEGFRNAIMGIEIPSRR</sequence>
<evidence type="ECO:0000313" key="2">
    <source>
        <dbReference type="Proteomes" id="UP000679848"/>
    </source>
</evidence>
<proteinExistence type="predicted"/>
<protein>
    <submittedName>
        <fullName evidence="1">Uncharacterized protein</fullName>
    </submittedName>
</protein>
<reference evidence="1" key="1">
    <citation type="submission" date="2020-09" db="EMBL/GenBank/DDBJ databases">
        <title>New species isolated from human feces.</title>
        <authorList>
            <person name="Kitahara M."/>
            <person name="Shigeno Y."/>
            <person name="Shime M."/>
            <person name="Matsumoto Y."/>
            <person name="Nakamura S."/>
            <person name="Motooka D."/>
            <person name="Fukuoka S."/>
            <person name="Nishikawa H."/>
            <person name="Benno Y."/>
        </authorList>
    </citation>
    <scope>NUCLEOTIDE SEQUENCE</scope>
    <source>
        <strain evidence="1">MM59</strain>
    </source>
</reference>
<name>A0A810QB30_9FIRM</name>
<dbReference type="EMBL" id="AP023420">
    <property type="protein sequence ID" value="BCK82741.1"/>
    <property type="molecule type" value="Genomic_DNA"/>
</dbReference>
<accession>A0A810QB30</accession>
<gene>
    <name evidence="1" type="ORF">MM59RIKEN_00600</name>
</gene>
<evidence type="ECO:0000313" key="1">
    <source>
        <dbReference type="EMBL" id="BCK82741.1"/>
    </source>
</evidence>
<dbReference type="KEGG" id="pfaa:MM59RIKEN_00600"/>
<dbReference type="AlphaFoldDB" id="A0A810QB30"/>
<dbReference type="Proteomes" id="UP000679848">
    <property type="component" value="Chromosome"/>
</dbReference>
<organism evidence="1 2">
    <name type="scientific">Pusillibacter faecalis</name>
    <dbReference type="NCBI Taxonomy" id="2714358"/>
    <lineage>
        <taxon>Bacteria</taxon>
        <taxon>Bacillati</taxon>
        <taxon>Bacillota</taxon>
        <taxon>Clostridia</taxon>
        <taxon>Eubacteriales</taxon>
        <taxon>Oscillospiraceae</taxon>
        <taxon>Pusillibacter</taxon>
    </lineage>
</organism>
<dbReference type="RefSeq" id="WP_187029002.1">
    <property type="nucleotide sequence ID" value="NZ_AP023420.1"/>
</dbReference>
<keyword evidence="2" id="KW-1185">Reference proteome</keyword>